<evidence type="ECO:0000313" key="11">
    <source>
        <dbReference type="EMBL" id="MBM7035280.1"/>
    </source>
</evidence>
<dbReference type="InterPro" id="IPR055344">
    <property type="entry name" value="SecD_SecF_C_bact"/>
</dbReference>
<protein>
    <recommendedName>
        <fullName evidence="9">Protein-export membrane protein SecF</fullName>
    </recommendedName>
</protein>
<dbReference type="SUPFAM" id="SSF82866">
    <property type="entry name" value="Multidrug efflux transporter AcrB transmembrane domain"/>
    <property type="match status" value="1"/>
</dbReference>
<feature type="transmembrane region" description="Helical" evidence="9">
    <location>
        <begin position="190"/>
        <end position="211"/>
    </location>
</feature>
<feature type="domain" description="Protein export membrane protein SecD/SecF C-terminal" evidence="10">
    <location>
        <begin position="113"/>
        <end position="288"/>
    </location>
</feature>
<feature type="transmembrane region" description="Helical" evidence="9">
    <location>
        <begin position="163"/>
        <end position="184"/>
    </location>
</feature>
<keyword evidence="8 9" id="KW-0472">Membrane</keyword>
<name>A0ABS2HCG2_9VIBR</name>
<dbReference type="InterPro" id="IPR022646">
    <property type="entry name" value="SecD/SecF_CS"/>
</dbReference>
<comment type="function">
    <text evidence="9">Part of the Sec protein translocase complex. Interacts with the SecYEG preprotein conducting channel. SecDF uses the proton motive force (PMF) to complete protein translocation after the ATP-dependent function of SecA.</text>
</comment>
<dbReference type="Pfam" id="PF07549">
    <property type="entry name" value="Sec_GG"/>
    <property type="match status" value="1"/>
</dbReference>
<accession>A0ABS2HCG2</accession>
<dbReference type="InterPro" id="IPR022813">
    <property type="entry name" value="SecD/SecF_arch_bac"/>
</dbReference>
<keyword evidence="5 9" id="KW-0653">Protein transport</keyword>
<dbReference type="Gene3D" id="1.20.1640.10">
    <property type="entry name" value="Multidrug efflux transporter AcrB transmembrane domain"/>
    <property type="match status" value="1"/>
</dbReference>
<organism evidence="11 12">
    <name type="scientific">Vibrio ulleungensis</name>
    <dbReference type="NCBI Taxonomy" id="2807619"/>
    <lineage>
        <taxon>Bacteria</taxon>
        <taxon>Pseudomonadati</taxon>
        <taxon>Pseudomonadota</taxon>
        <taxon>Gammaproteobacteria</taxon>
        <taxon>Vibrionales</taxon>
        <taxon>Vibrionaceae</taxon>
        <taxon>Vibrio</taxon>
    </lineage>
</organism>
<dbReference type="PANTHER" id="PTHR30081:SF8">
    <property type="entry name" value="PROTEIN TRANSLOCASE SUBUNIT SECF"/>
    <property type="match status" value="1"/>
</dbReference>
<feature type="transmembrane region" description="Helical" evidence="9">
    <location>
        <begin position="20"/>
        <end position="38"/>
    </location>
</feature>
<evidence type="ECO:0000256" key="8">
    <source>
        <dbReference type="ARBA" id="ARBA00023136"/>
    </source>
</evidence>
<comment type="caution">
    <text evidence="11">The sequence shown here is derived from an EMBL/GenBank/DDBJ whole genome shotgun (WGS) entry which is preliminary data.</text>
</comment>
<reference evidence="11 12" key="1">
    <citation type="submission" date="2021-02" db="EMBL/GenBank/DDBJ databases">
        <authorList>
            <person name="Park J.-S."/>
        </authorList>
    </citation>
    <scope>NUCLEOTIDE SEQUENCE [LARGE SCALE GENOMIC DNA]</scope>
    <source>
        <strain evidence="11 12">188UL20-2</strain>
    </source>
</reference>
<evidence type="ECO:0000256" key="5">
    <source>
        <dbReference type="ARBA" id="ARBA00022927"/>
    </source>
</evidence>
<evidence type="ECO:0000256" key="6">
    <source>
        <dbReference type="ARBA" id="ARBA00022989"/>
    </source>
</evidence>
<dbReference type="PRINTS" id="PR01755">
    <property type="entry name" value="SECFTRNLCASE"/>
</dbReference>
<gene>
    <name evidence="9 11" type="primary">secF</name>
    <name evidence="11" type="ORF">JQC93_02575</name>
</gene>
<keyword evidence="12" id="KW-1185">Reference proteome</keyword>
<dbReference type="InterPro" id="IPR005665">
    <property type="entry name" value="SecF_bac"/>
</dbReference>
<evidence type="ECO:0000256" key="1">
    <source>
        <dbReference type="ARBA" id="ARBA00004651"/>
    </source>
</evidence>
<keyword evidence="4 9" id="KW-0812">Transmembrane</keyword>
<evidence type="ECO:0000256" key="9">
    <source>
        <dbReference type="HAMAP-Rule" id="MF_01464"/>
    </source>
</evidence>
<evidence type="ECO:0000256" key="2">
    <source>
        <dbReference type="ARBA" id="ARBA00022448"/>
    </source>
</evidence>
<comment type="similarity">
    <text evidence="9">Belongs to the SecD/SecF family. SecF subfamily.</text>
</comment>
<proteinExistence type="inferred from homology"/>
<dbReference type="InterPro" id="IPR022645">
    <property type="entry name" value="SecD/SecF_bac"/>
</dbReference>
<comment type="subunit">
    <text evidence="9">Forms a complex with SecD. Part of the essential Sec protein translocation apparatus which comprises SecA, SecYEG and auxiliary proteins SecDF-YajC and YidC.</text>
</comment>
<keyword evidence="2 9" id="KW-0813">Transport</keyword>
<feature type="transmembrane region" description="Helical" evidence="9">
    <location>
        <begin position="139"/>
        <end position="156"/>
    </location>
</feature>
<dbReference type="HAMAP" id="MF_01464_B">
    <property type="entry name" value="SecF_B"/>
    <property type="match status" value="1"/>
</dbReference>
<dbReference type="EMBL" id="JAFEUM010000001">
    <property type="protein sequence ID" value="MBM7035280.1"/>
    <property type="molecule type" value="Genomic_DNA"/>
</dbReference>
<evidence type="ECO:0000256" key="3">
    <source>
        <dbReference type="ARBA" id="ARBA00022475"/>
    </source>
</evidence>
<evidence type="ECO:0000256" key="7">
    <source>
        <dbReference type="ARBA" id="ARBA00023010"/>
    </source>
</evidence>
<keyword evidence="6 9" id="KW-1133">Transmembrane helix</keyword>
<dbReference type="PANTHER" id="PTHR30081">
    <property type="entry name" value="PROTEIN-EXPORT MEMBRANE PROTEIN SEC"/>
    <property type="match status" value="1"/>
</dbReference>
<sequence length="315" mass="34527">MRNTLKIRAAKLAWSQYRKVGLYFSFILMILSGIYITFNGLNLGLEFTGGITYQVLFSQPIELETMQSAVEQWFAINPQLTPDISRTQWQFQFAVDAGVTQPQLQVWLSSLEAELGTNFTLLSSAFVGAQVGEQLIEQGSLALLFATLAILTYLAIRFEWRLAFGAVAALVHDVVIVLALFSVTGMEFNLASLAAVLAVVGYSLNDSIVVADRTREYLKRFPNQSVLHSTDMAIRSSLFRTFVTSGTSLVTVSSIWIIAGGVLDGFAFALFSGILVGTWSSLVIGTSIPELLNLSPRHYKKQAAVLDEAGNPIHT</sequence>
<dbReference type="RefSeq" id="WP_205156893.1">
    <property type="nucleotide sequence ID" value="NZ_JAFEUM010000001.1"/>
</dbReference>
<evidence type="ECO:0000256" key="4">
    <source>
        <dbReference type="ARBA" id="ARBA00022692"/>
    </source>
</evidence>
<dbReference type="NCBIfam" id="TIGR00916">
    <property type="entry name" value="2A0604s01"/>
    <property type="match status" value="1"/>
</dbReference>
<dbReference type="Proteomes" id="UP000809621">
    <property type="component" value="Unassembled WGS sequence"/>
</dbReference>
<keyword evidence="3 9" id="KW-1003">Cell membrane</keyword>
<dbReference type="Pfam" id="PF02355">
    <property type="entry name" value="SecD_SecF_C"/>
    <property type="match status" value="1"/>
</dbReference>
<comment type="subcellular location">
    <subcellularLocation>
        <location evidence="1 9">Cell membrane</location>
        <topology evidence="1 9">Multi-pass membrane protein</topology>
    </subcellularLocation>
</comment>
<keyword evidence="7 9" id="KW-0811">Translocation</keyword>
<feature type="transmembrane region" description="Helical" evidence="9">
    <location>
        <begin position="265"/>
        <end position="292"/>
    </location>
</feature>
<dbReference type="InterPro" id="IPR048634">
    <property type="entry name" value="SecD_SecF_C"/>
</dbReference>
<dbReference type="NCBIfam" id="TIGR00966">
    <property type="entry name" value="transloc_SecF"/>
    <property type="match status" value="1"/>
</dbReference>
<evidence type="ECO:0000313" key="12">
    <source>
        <dbReference type="Proteomes" id="UP000809621"/>
    </source>
</evidence>
<evidence type="ECO:0000259" key="10">
    <source>
        <dbReference type="Pfam" id="PF02355"/>
    </source>
</evidence>
<feature type="transmembrane region" description="Helical" evidence="9">
    <location>
        <begin position="238"/>
        <end position="259"/>
    </location>
</feature>